<reference evidence="6" key="2">
    <citation type="submission" date="2023-01" db="EMBL/GenBank/DDBJ databases">
        <authorList>
            <person name="Sun Q."/>
            <person name="Evtushenko L."/>
        </authorList>
    </citation>
    <scope>NUCLEOTIDE SEQUENCE</scope>
    <source>
        <strain evidence="6">VKM B-2748</strain>
    </source>
</reference>
<evidence type="ECO:0000313" key="6">
    <source>
        <dbReference type="EMBL" id="GLK80095.1"/>
    </source>
</evidence>
<dbReference type="AlphaFoldDB" id="A0A9W6N765"/>
<dbReference type="InterPro" id="IPR036388">
    <property type="entry name" value="WH-like_DNA-bd_sf"/>
</dbReference>
<keyword evidence="2" id="KW-0805">Transcription regulation</keyword>
<dbReference type="SUPFAM" id="SSF46785">
    <property type="entry name" value="Winged helix' DNA-binding domain"/>
    <property type="match status" value="1"/>
</dbReference>
<dbReference type="RefSeq" id="WP_271200568.1">
    <property type="nucleotide sequence ID" value="NZ_BSFL01000002.1"/>
</dbReference>
<comment type="caution">
    <text evidence="6">The sequence shown here is derived from an EMBL/GenBank/DDBJ whole genome shotgun (WGS) entry which is preliminary data.</text>
</comment>
<dbReference type="Pfam" id="PF03466">
    <property type="entry name" value="LysR_substrate"/>
    <property type="match status" value="1"/>
</dbReference>
<protein>
    <submittedName>
        <fullName evidence="6">LysR family transcriptional regulator</fullName>
    </submittedName>
</protein>
<dbReference type="PANTHER" id="PTHR30537:SF72">
    <property type="entry name" value="LYSR FAMILY TRANSCRIPTIONAL REGULATOR"/>
    <property type="match status" value="1"/>
</dbReference>
<evidence type="ECO:0000259" key="5">
    <source>
        <dbReference type="PROSITE" id="PS50931"/>
    </source>
</evidence>
<dbReference type="PANTHER" id="PTHR30537">
    <property type="entry name" value="HTH-TYPE TRANSCRIPTIONAL REGULATOR"/>
    <property type="match status" value="1"/>
</dbReference>
<reference evidence="6" key="1">
    <citation type="journal article" date="2014" name="Int. J. Syst. Evol. Microbiol.">
        <title>Complete genome sequence of Corynebacterium casei LMG S-19264T (=DSM 44701T), isolated from a smear-ripened cheese.</title>
        <authorList>
            <consortium name="US DOE Joint Genome Institute (JGI-PGF)"/>
            <person name="Walter F."/>
            <person name="Albersmeier A."/>
            <person name="Kalinowski J."/>
            <person name="Ruckert C."/>
        </authorList>
    </citation>
    <scope>NUCLEOTIDE SEQUENCE</scope>
    <source>
        <strain evidence="6">VKM B-2748</strain>
    </source>
</reference>
<dbReference type="Proteomes" id="UP001143309">
    <property type="component" value="Unassembled WGS sequence"/>
</dbReference>
<evidence type="ECO:0000256" key="4">
    <source>
        <dbReference type="ARBA" id="ARBA00023163"/>
    </source>
</evidence>
<dbReference type="FunFam" id="1.10.10.10:FF:000001">
    <property type="entry name" value="LysR family transcriptional regulator"/>
    <property type="match status" value="1"/>
</dbReference>
<name>A0A9W6N765_9HYPH</name>
<dbReference type="InterPro" id="IPR000847">
    <property type="entry name" value="LysR_HTH_N"/>
</dbReference>
<dbReference type="GO" id="GO:0003700">
    <property type="term" value="F:DNA-binding transcription factor activity"/>
    <property type="evidence" value="ECO:0007669"/>
    <property type="project" value="InterPro"/>
</dbReference>
<dbReference type="SUPFAM" id="SSF53850">
    <property type="entry name" value="Periplasmic binding protein-like II"/>
    <property type="match status" value="1"/>
</dbReference>
<dbReference type="GO" id="GO:0006351">
    <property type="term" value="P:DNA-templated transcription"/>
    <property type="evidence" value="ECO:0007669"/>
    <property type="project" value="TreeGrafter"/>
</dbReference>
<accession>A0A9W6N765</accession>
<keyword evidence="7" id="KW-1185">Reference proteome</keyword>
<evidence type="ECO:0000256" key="2">
    <source>
        <dbReference type="ARBA" id="ARBA00023015"/>
    </source>
</evidence>
<dbReference type="InterPro" id="IPR036390">
    <property type="entry name" value="WH_DNA-bd_sf"/>
</dbReference>
<proteinExistence type="inferred from homology"/>
<dbReference type="InterPro" id="IPR058163">
    <property type="entry name" value="LysR-type_TF_proteobact-type"/>
</dbReference>
<comment type="similarity">
    <text evidence="1">Belongs to the LysR transcriptional regulatory family.</text>
</comment>
<feature type="domain" description="HTH lysR-type" evidence="5">
    <location>
        <begin position="1"/>
        <end position="59"/>
    </location>
</feature>
<dbReference type="InterPro" id="IPR005119">
    <property type="entry name" value="LysR_subst-bd"/>
</dbReference>
<keyword evidence="4" id="KW-0804">Transcription</keyword>
<evidence type="ECO:0000313" key="7">
    <source>
        <dbReference type="Proteomes" id="UP001143309"/>
    </source>
</evidence>
<dbReference type="EMBL" id="BSFL01000002">
    <property type="protein sequence ID" value="GLK80095.1"/>
    <property type="molecule type" value="Genomic_DNA"/>
</dbReference>
<evidence type="ECO:0000256" key="1">
    <source>
        <dbReference type="ARBA" id="ARBA00009437"/>
    </source>
</evidence>
<dbReference type="PROSITE" id="PS50931">
    <property type="entry name" value="HTH_LYSR"/>
    <property type="match status" value="1"/>
</dbReference>
<keyword evidence="3" id="KW-0238">DNA-binding</keyword>
<gene>
    <name evidence="6" type="ORF">GCM10008174_18360</name>
</gene>
<sequence>MDRYDAMRVFARIVERGSFTRAAEDLGVPRATATEAIKAMEARLGVRLLQRTTRHVSPTLDGQAFYERCLRLIADLEDAEGAFAGAKPRGMLRVDVHGTLASHHLMPRLPEFVAAYPDIELHFSEGDRFVDLVREGVDCVIRVGTLQDSDMIVRRLGLLEEVTCASAAYCDRCGVPRALKELSGHRMVGFRSSAAGAILPLEFTVGGQLRTVMLRSSVTVSGAETYTAAALAGLGLIQAPRYRLERHFASRELIPLLEEHPPSPTPVSVLYPRAGQLSARLRVFIDWIADAMVFR</sequence>
<organism evidence="6 7">
    <name type="scientific">Methylopila turkensis</name>
    <dbReference type="NCBI Taxonomy" id="1437816"/>
    <lineage>
        <taxon>Bacteria</taxon>
        <taxon>Pseudomonadati</taxon>
        <taxon>Pseudomonadota</taxon>
        <taxon>Alphaproteobacteria</taxon>
        <taxon>Hyphomicrobiales</taxon>
        <taxon>Methylopilaceae</taxon>
        <taxon>Methylopila</taxon>
    </lineage>
</organism>
<dbReference type="CDD" id="cd08472">
    <property type="entry name" value="PBP2_CrgA_like_3"/>
    <property type="match status" value="1"/>
</dbReference>
<dbReference type="Pfam" id="PF00126">
    <property type="entry name" value="HTH_1"/>
    <property type="match status" value="1"/>
</dbReference>
<dbReference type="Gene3D" id="1.10.10.10">
    <property type="entry name" value="Winged helix-like DNA-binding domain superfamily/Winged helix DNA-binding domain"/>
    <property type="match status" value="1"/>
</dbReference>
<dbReference type="Gene3D" id="3.40.190.290">
    <property type="match status" value="1"/>
</dbReference>
<dbReference type="GO" id="GO:0043565">
    <property type="term" value="F:sequence-specific DNA binding"/>
    <property type="evidence" value="ECO:0007669"/>
    <property type="project" value="TreeGrafter"/>
</dbReference>
<evidence type="ECO:0000256" key="3">
    <source>
        <dbReference type="ARBA" id="ARBA00023125"/>
    </source>
</evidence>